<evidence type="ECO:0000256" key="1">
    <source>
        <dbReference type="SAM" id="MobiDB-lite"/>
    </source>
</evidence>
<gene>
    <name evidence="3" type="ORF">METZ01_LOCUS175138</name>
</gene>
<evidence type="ECO:0000313" key="3">
    <source>
        <dbReference type="EMBL" id="SVB22284.1"/>
    </source>
</evidence>
<feature type="domain" description="DUF4167" evidence="2">
    <location>
        <begin position="12"/>
        <end position="90"/>
    </location>
</feature>
<organism evidence="3">
    <name type="scientific">marine metagenome</name>
    <dbReference type="NCBI Taxonomy" id="408172"/>
    <lineage>
        <taxon>unclassified sequences</taxon>
        <taxon>metagenomes</taxon>
        <taxon>ecological metagenomes</taxon>
    </lineage>
</organism>
<sequence length="130" mass="15413">MFQRKTRRFGRRTNGRNNMSRHNLQIRSRPNLFSNEQTRNKFRPPLSAEKLFEKYSSLAKEAMSSGDKTLSENYLQHADHFMRIIEDKNRNRNLSKVNVNVNVTDKLDENRKNLSENSNVNQSEEIKNKD</sequence>
<dbReference type="EMBL" id="UINC01033270">
    <property type="protein sequence ID" value="SVB22284.1"/>
    <property type="molecule type" value="Genomic_DNA"/>
</dbReference>
<evidence type="ECO:0000259" key="2">
    <source>
        <dbReference type="Pfam" id="PF13763"/>
    </source>
</evidence>
<feature type="region of interest" description="Disordered" evidence="1">
    <location>
        <begin position="1"/>
        <end position="21"/>
    </location>
</feature>
<name>A0A382C8Q2_9ZZZZ</name>
<reference evidence="3" key="1">
    <citation type="submission" date="2018-05" db="EMBL/GenBank/DDBJ databases">
        <authorList>
            <person name="Lanie J.A."/>
            <person name="Ng W.-L."/>
            <person name="Kazmierczak K.M."/>
            <person name="Andrzejewski T.M."/>
            <person name="Davidsen T.M."/>
            <person name="Wayne K.J."/>
            <person name="Tettelin H."/>
            <person name="Glass J.I."/>
            <person name="Rusch D."/>
            <person name="Podicherti R."/>
            <person name="Tsui H.-C.T."/>
            <person name="Winkler M.E."/>
        </authorList>
    </citation>
    <scope>NUCLEOTIDE SEQUENCE</scope>
</reference>
<accession>A0A382C8Q2</accession>
<feature type="compositionally biased region" description="Basic residues" evidence="1">
    <location>
        <begin position="1"/>
        <end position="14"/>
    </location>
</feature>
<protein>
    <recommendedName>
        <fullName evidence="2">DUF4167 domain-containing protein</fullName>
    </recommendedName>
</protein>
<dbReference type="Pfam" id="PF13763">
    <property type="entry name" value="DUF4167"/>
    <property type="match status" value="1"/>
</dbReference>
<feature type="compositionally biased region" description="Basic and acidic residues" evidence="1">
    <location>
        <begin position="105"/>
        <end position="114"/>
    </location>
</feature>
<feature type="region of interest" description="Disordered" evidence="1">
    <location>
        <begin position="105"/>
        <end position="130"/>
    </location>
</feature>
<dbReference type="InterPro" id="IPR025430">
    <property type="entry name" value="DUF4167"/>
</dbReference>
<dbReference type="AlphaFoldDB" id="A0A382C8Q2"/>
<proteinExistence type="predicted"/>